<accession>A0A371PKX6</accession>
<dbReference type="PROSITE" id="PS51186">
    <property type="entry name" value="GNAT"/>
    <property type="match status" value="1"/>
</dbReference>
<keyword evidence="3" id="KW-1185">Reference proteome</keyword>
<dbReference type="CDD" id="cd04301">
    <property type="entry name" value="NAT_SF"/>
    <property type="match status" value="1"/>
</dbReference>
<dbReference type="EMBL" id="QUBQ01000001">
    <property type="protein sequence ID" value="REK76861.1"/>
    <property type="molecule type" value="Genomic_DNA"/>
</dbReference>
<dbReference type="GO" id="GO:0016747">
    <property type="term" value="F:acyltransferase activity, transferring groups other than amino-acyl groups"/>
    <property type="evidence" value="ECO:0007669"/>
    <property type="project" value="InterPro"/>
</dbReference>
<dbReference type="InterPro" id="IPR016181">
    <property type="entry name" value="Acyl_CoA_acyltransferase"/>
</dbReference>
<dbReference type="Pfam" id="PF00583">
    <property type="entry name" value="Acetyltransf_1"/>
    <property type="match status" value="1"/>
</dbReference>
<dbReference type="Gene3D" id="3.40.630.30">
    <property type="match status" value="1"/>
</dbReference>
<evidence type="ECO:0000313" key="2">
    <source>
        <dbReference type="EMBL" id="REK76861.1"/>
    </source>
</evidence>
<dbReference type="InterPro" id="IPR000182">
    <property type="entry name" value="GNAT_dom"/>
</dbReference>
<dbReference type="SUPFAM" id="SSF55729">
    <property type="entry name" value="Acyl-CoA N-acyltransferases (Nat)"/>
    <property type="match status" value="1"/>
</dbReference>
<reference evidence="2 3" key="1">
    <citation type="submission" date="2018-08" db="EMBL/GenBank/DDBJ databases">
        <title>Paenibacillus sp. M4BSY-1, whole genome shotgun sequence.</title>
        <authorList>
            <person name="Tuo L."/>
        </authorList>
    </citation>
    <scope>NUCLEOTIDE SEQUENCE [LARGE SCALE GENOMIC DNA]</scope>
    <source>
        <strain evidence="2 3">M4BSY-1</strain>
    </source>
</reference>
<dbReference type="Proteomes" id="UP000261905">
    <property type="component" value="Unassembled WGS sequence"/>
</dbReference>
<name>A0A371PKX6_9BACL</name>
<sequence>MRNMTIIPLNPIYLDQASRLVNDVFGDEEEELYPAQELWASLDKKHLKKYQTSVDAALRSFQYYIAVEDREVCGIIGLYEMQEDFEQQDWVGWYCVDERYRGRRIGIQLLNYVIEASKKRGKQRLCLYTSTHESERKAQTLYDQNEFYVTKTVNKGSYQLLYRQKNL</sequence>
<protein>
    <submittedName>
        <fullName evidence="2">GNAT family N-acetyltransferase</fullName>
    </submittedName>
</protein>
<gene>
    <name evidence="2" type="ORF">DX130_07510</name>
</gene>
<keyword evidence="2" id="KW-0808">Transferase</keyword>
<feature type="domain" description="N-acetyltransferase" evidence="1">
    <location>
        <begin position="4"/>
        <end position="167"/>
    </location>
</feature>
<organism evidence="2 3">
    <name type="scientific">Paenibacillus paeoniae</name>
    <dbReference type="NCBI Taxonomy" id="2292705"/>
    <lineage>
        <taxon>Bacteria</taxon>
        <taxon>Bacillati</taxon>
        <taxon>Bacillota</taxon>
        <taxon>Bacilli</taxon>
        <taxon>Bacillales</taxon>
        <taxon>Paenibacillaceae</taxon>
        <taxon>Paenibacillus</taxon>
    </lineage>
</organism>
<evidence type="ECO:0000259" key="1">
    <source>
        <dbReference type="PROSITE" id="PS51186"/>
    </source>
</evidence>
<dbReference type="AlphaFoldDB" id="A0A371PKX6"/>
<comment type="caution">
    <text evidence="2">The sequence shown here is derived from an EMBL/GenBank/DDBJ whole genome shotgun (WGS) entry which is preliminary data.</text>
</comment>
<dbReference type="OrthoDB" id="3216107at2"/>
<proteinExistence type="predicted"/>
<evidence type="ECO:0000313" key="3">
    <source>
        <dbReference type="Proteomes" id="UP000261905"/>
    </source>
</evidence>